<sequence>MSRALKVGVLAGVVTWYFKDRPAPEEFQPTINSKAYKD</sequence>
<proteinExistence type="predicted"/>
<dbReference type="Proteomes" id="UP000013111">
    <property type="component" value="Unassembled WGS sequence"/>
</dbReference>
<accession>A0A831A231</accession>
<reference evidence="1 2" key="2">
    <citation type="submission" date="2013-04" db="EMBL/GenBank/DDBJ databases">
        <title>Comparative genomics of 12 strains of Erwinia amylovora identifies a pan-genome with a large conserved core and provides insights into host specificity.</title>
        <authorList>
            <person name="Mann R.A."/>
            <person name="Smits T.H.M."/>
            <person name="Buehlmann A."/>
            <person name="Blom J."/>
            <person name="Goesmann A."/>
            <person name="Frey J.E."/>
            <person name="Plummer K.M."/>
            <person name="Beer S.V."/>
            <person name="Luck J."/>
            <person name="Duffy B."/>
            <person name="Rodoni B."/>
        </authorList>
    </citation>
    <scope>NUCLEOTIDE SEQUENCE [LARGE SCALE GENOMIC DNA]</scope>
    <source>
        <strain evidence="2">CFBP 1232</strain>
    </source>
</reference>
<name>A0A831A231_ERWAM</name>
<protein>
    <submittedName>
        <fullName evidence="1">Uncharacterized protein</fullName>
    </submittedName>
</protein>
<dbReference type="AlphaFoldDB" id="A0A831A231"/>
<organism evidence="1 2">
    <name type="scientific">Erwinia amylovora NBRC 12687 = CFBP 1232</name>
    <dbReference type="NCBI Taxonomy" id="1219359"/>
    <lineage>
        <taxon>Bacteria</taxon>
        <taxon>Pseudomonadati</taxon>
        <taxon>Pseudomonadota</taxon>
        <taxon>Gammaproteobacteria</taxon>
        <taxon>Enterobacterales</taxon>
        <taxon>Erwiniaceae</taxon>
        <taxon>Erwinia</taxon>
    </lineage>
</organism>
<comment type="caution">
    <text evidence="1">The sequence shown here is derived from an EMBL/GenBank/DDBJ whole genome shotgun (WGS) entry which is preliminary data.</text>
</comment>
<evidence type="ECO:0000313" key="1">
    <source>
        <dbReference type="EMBL" id="CCO94021.1"/>
    </source>
</evidence>
<dbReference type="EMBL" id="CAPB01000021">
    <property type="protein sequence ID" value="CCO94021.1"/>
    <property type="molecule type" value="Genomic_DNA"/>
</dbReference>
<reference evidence="1 2" key="1">
    <citation type="submission" date="2012-11" db="EMBL/GenBank/DDBJ databases">
        <authorList>
            <person name="Linke B."/>
        </authorList>
    </citation>
    <scope>NUCLEOTIDE SEQUENCE [LARGE SCALE GENOMIC DNA]</scope>
    <source>
        <strain evidence="2">CFBP 1232</strain>
    </source>
</reference>
<evidence type="ECO:0000313" key="2">
    <source>
        <dbReference type="Proteomes" id="UP000013111"/>
    </source>
</evidence>
<gene>
    <name evidence="1" type="ORF">BN437_2093</name>
</gene>